<dbReference type="InterPro" id="IPR036583">
    <property type="entry name" value="23S_rRNA_IVS_sf"/>
</dbReference>
<evidence type="ECO:0000313" key="2">
    <source>
        <dbReference type="EMBL" id="OGY41833.1"/>
    </source>
</evidence>
<reference evidence="2 3" key="1">
    <citation type="journal article" date="2016" name="Nat. Commun.">
        <title>Thousands of microbial genomes shed light on interconnected biogeochemical processes in an aquifer system.</title>
        <authorList>
            <person name="Anantharaman K."/>
            <person name="Brown C.T."/>
            <person name="Hug L.A."/>
            <person name="Sharon I."/>
            <person name="Castelle C.J."/>
            <person name="Probst A.J."/>
            <person name="Thomas B.C."/>
            <person name="Singh A."/>
            <person name="Wilkins M.J."/>
            <person name="Karaoz U."/>
            <person name="Brodie E.L."/>
            <person name="Williams K.H."/>
            <person name="Hubbard S.S."/>
            <person name="Banfield J.F."/>
        </authorList>
    </citation>
    <scope>NUCLEOTIDE SEQUENCE [LARGE SCALE GENOMIC DNA]</scope>
</reference>
<dbReference type="Proteomes" id="UP000176498">
    <property type="component" value="Unassembled WGS sequence"/>
</dbReference>
<dbReference type="CDD" id="cd16376">
    <property type="entry name" value="Avd_like"/>
    <property type="match status" value="1"/>
</dbReference>
<gene>
    <name evidence="2" type="ORF">A2Y82_00680</name>
</gene>
<feature type="domain" description="bAvd-like" evidence="1">
    <location>
        <begin position="13"/>
        <end position="115"/>
    </location>
</feature>
<organism evidence="2 3">
    <name type="scientific">Candidatus Buchananbacteria bacterium RBG_13_36_9</name>
    <dbReference type="NCBI Taxonomy" id="1797530"/>
    <lineage>
        <taxon>Bacteria</taxon>
        <taxon>Candidatus Buchananiibacteriota</taxon>
    </lineage>
</organism>
<dbReference type="Gene3D" id="1.20.1440.60">
    <property type="entry name" value="23S rRNA-intervening sequence"/>
    <property type="match status" value="1"/>
</dbReference>
<protein>
    <recommendedName>
        <fullName evidence="1">bAvd-like domain-containing protein</fullName>
    </recommendedName>
</protein>
<evidence type="ECO:0000259" key="1">
    <source>
        <dbReference type="Pfam" id="PF22296"/>
    </source>
</evidence>
<evidence type="ECO:0000313" key="3">
    <source>
        <dbReference type="Proteomes" id="UP000176498"/>
    </source>
</evidence>
<sequence length="130" mass="15152">MQTILHTQLLPILQKAKESYVLWYGCCQTLAKNHRYTLGQKVDNLFCDLIEAIVTACFLNRQEKLPYIRHAIKKSDTLKIFLMILWEIKSLDNKKYLELSIKLEEIGRMLGGWQGQILKQNSPDIKTGEK</sequence>
<accession>A0A1G1XP01</accession>
<dbReference type="SUPFAM" id="SSF158446">
    <property type="entry name" value="IVS-encoded protein-like"/>
    <property type="match status" value="1"/>
</dbReference>
<dbReference type="Pfam" id="PF22296">
    <property type="entry name" value="bAvd"/>
    <property type="match status" value="1"/>
</dbReference>
<name>A0A1G1XP01_9BACT</name>
<comment type="caution">
    <text evidence="2">The sequence shown here is derived from an EMBL/GenBank/DDBJ whole genome shotgun (WGS) entry which is preliminary data.</text>
</comment>
<proteinExistence type="predicted"/>
<dbReference type="EMBL" id="MHHZ01000013">
    <property type="protein sequence ID" value="OGY41833.1"/>
    <property type="molecule type" value="Genomic_DNA"/>
</dbReference>
<dbReference type="AlphaFoldDB" id="A0A1G1XP01"/>
<dbReference type="InterPro" id="IPR055360">
    <property type="entry name" value="bAvd"/>
</dbReference>